<name>W5THX5_9NOCA</name>
<dbReference type="InterPro" id="IPR029063">
    <property type="entry name" value="SAM-dependent_MTases_sf"/>
</dbReference>
<dbReference type="InterPro" id="IPR025714">
    <property type="entry name" value="Methyltranfer_dom"/>
</dbReference>
<dbReference type="EMBL" id="CP006850">
    <property type="protein sequence ID" value="AHH16831.1"/>
    <property type="molecule type" value="Genomic_DNA"/>
</dbReference>
<dbReference type="Pfam" id="PF13847">
    <property type="entry name" value="Methyltransf_31"/>
    <property type="match status" value="1"/>
</dbReference>
<dbReference type="PANTHER" id="PTHR42912">
    <property type="entry name" value="METHYLTRANSFERASE"/>
    <property type="match status" value="1"/>
</dbReference>
<proteinExistence type="predicted"/>
<dbReference type="HOGENOM" id="CLU_037990_16_2_11"/>
<protein>
    <submittedName>
        <fullName evidence="2">Methyltransferase</fullName>
    </submittedName>
</protein>
<gene>
    <name evidence="2" type="ORF">NONO_c20310</name>
</gene>
<evidence type="ECO:0000313" key="2">
    <source>
        <dbReference type="EMBL" id="AHH16831.1"/>
    </source>
</evidence>
<dbReference type="InterPro" id="IPR050508">
    <property type="entry name" value="Methyltransf_Superfamily"/>
</dbReference>
<dbReference type="GO" id="GO:0008168">
    <property type="term" value="F:methyltransferase activity"/>
    <property type="evidence" value="ECO:0007669"/>
    <property type="project" value="UniProtKB-KW"/>
</dbReference>
<dbReference type="Gene3D" id="3.40.50.150">
    <property type="entry name" value="Vaccinia Virus protein VP39"/>
    <property type="match status" value="1"/>
</dbReference>
<dbReference type="KEGG" id="nno:NONO_c20310"/>
<evidence type="ECO:0000313" key="3">
    <source>
        <dbReference type="Proteomes" id="UP000019150"/>
    </source>
</evidence>
<dbReference type="STRING" id="1415166.NONO_c20310"/>
<dbReference type="Proteomes" id="UP000019150">
    <property type="component" value="Chromosome"/>
</dbReference>
<accession>W5THX5</accession>
<dbReference type="eggNOG" id="COG2226">
    <property type="taxonomic scope" value="Bacteria"/>
</dbReference>
<dbReference type="AlphaFoldDB" id="W5THX5"/>
<sequence length="199" mass="21713">MPTTWLDTVVKQTRRLGDFPYPHQAAFLLDNPVRRALADPAGSIDKLGLTGGEHVVELGPGNGVYSVEVAERLTTGRLELFDIQPQMLDKVRRRLDGLGFRNAGFHSGDAGAGLPFADKTFDIAILASVIGEVPDKPACIRALARVLKPGGTLAFFESFPDPDRLGAAELTALAEPEGFEFRDVSGNRWHDTIRFTRVE</sequence>
<keyword evidence="2" id="KW-0489">Methyltransferase</keyword>
<dbReference type="CDD" id="cd02440">
    <property type="entry name" value="AdoMet_MTases"/>
    <property type="match status" value="1"/>
</dbReference>
<feature type="domain" description="Methyltransferase" evidence="1">
    <location>
        <begin position="51"/>
        <end position="155"/>
    </location>
</feature>
<dbReference type="SUPFAM" id="SSF53335">
    <property type="entry name" value="S-adenosyl-L-methionine-dependent methyltransferases"/>
    <property type="match status" value="1"/>
</dbReference>
<dbReference type="GO" id="GO:0032259">
    <property type="term" value="P:methylation"/>
    <property type="evidence" value="ECO:0007669"/>
    <property type="project" value="UniProtKB-KW"/>
</dbReference>
<evidence type="ECO:0000259" key="1">
    <source>
        <dbReference type="Pfam" id="PF13847"/>
    </source>
</evidence>
<dbReference type="PATRIC" id="fig|1415166.3.peg.2063"/>
<dbReference type="PANTHER" id="PTHR42912:SF93">
    <property type="entry name" value="N6-ADENOSINE-METHYLTRANSFERASE TMT1A"/>
    <property type="match status" value="1"/>
</dbReference>
<keyword evidence="2" id="KW-0808">Transferase</keyword>
<dbReference type="OrthoDB" id="4571118at2"/>
<keyword evidence="3" id="KW-1185">Reference proteome</keyword>
<organism evidence="2 3">
    <name type="scientific">Nocardia nova SH22a</name>
    <dbReference type="NCBI Taxonomy" id="1415166"/>
    <lineage>
        <taxon>Bacteria</taxon>
        <taxon>Bacillati</taxon>
        <taxon>Actinomycetota</taxon>
        <taxon>Actinomycetes</taxon>
        <taxon>Mycobacteriales</taxon>
        <taxon>Nocardiaceae</taxon>
        <taxon>Nocardia</taxon>
    </lineage>
</organism>
<reference evidence="2 3" key="1">
    <citation type="journal article" date="2014" name="Appl. Environ. Microbiol.">
        <title>Insights into the Microbial Degradation of Rubber and Gutta-Percha by Analysis of the Complete Genome of Nocardia nova SH22a.</title>
        <authorList>
            <person name="Luo Q."/>
            <person name="Hiessl S."/>
            <person name="Poehlein A."/>
            <person name="Daniel R."/>
            <person name="Steinbuchel A."/>
        </authorList>
    </citation>
    <scope>NUCLEOTIDE SEQUENCE [LARGE SCALE GENOMIC DNA]</scope>
    <source>
        <strain evidence="2">SH22a</strain>
    </source>
</reference>